<gene>
    <name evidence="4" type="ORF">LO55_4722</name>
</gene>
<dbReference type="Proteomes" id="UP000180246">
    <property type="component" value="Unassembled WGS sequence"/>
</dbReference>
<keyword evidence="1" id="KW-0805">Transcription regulation</keyword>
<dbReference type="Pfam" id="PF01965">
    <property type="entry name" value="DJ-1_PfpI"/>
    <property type="match status" value="1"/>
</dbReference>
<dbReference type="GO" id="GO:0043565">
    <property type="term" value="F:sequence-specific DNA binding"/>
    <property type="evidence" value="ECO:0007669"/>
    <property type="project" value="InterPro"/>
</dbReference>
<evidence type="ECO:0000259" key="3">
    <source>
        <dbReference type="PROSITE" id="PS01124"/>
    </source>
</evidence>
<evidence type="ECO:0000313" key="5">
    <source>
        <dbReference type="Proteomes" id="UP000180246"/>
    </source>
</evidence>
<accession>A0A1S2NDE2</accession>
<dbReference type="InterPro" id="IPR018060">
    <property type="entry name" value="HTH_AraC"/>
</dbReference>
<dbReference type="PROSITE" id="PS01124">
    <property type="entry name" value="HTH_ARAC_FAMILY_2"/>
    <property type="match status" value="1"/>
</dbReference>
<dbReference type="InterPro" id="IPR029062">
    <property type="entry name" value="Class_I_gatase-like"/>
</dbReference>
<evidence type="ECO:0000313" key="4">
    <source>
        <dbReference type="EMBL" id="OIJ43055.1"/>
    </source>
</evidence>
<dbReference type="InterPro" id="IPR009057">
    <property type="entry name" value="Homeodomain-like_sf"/>
</dbReference>
<protein>
    <submittedName>
        <fullName evidence="4">Helix-turn-helix domain protein</fullName>
    </submittedName>
</protein>
<dbReference type="InterPro" id="IPR002818">
    <property type="entry name" value="DJ-1/PfpI"/>
</dbReference>
<dbReference type="PANTHER" id="PTHR43130:SF3">
    <property type="entry name" value="HTH-TYPE TRANSCRIPTIONAL REGULATOR RV1931C"/>
    <property type="match status" value="1"/>
</dbReference>
<feature type="domain" description="HTH araC/xylS-type" evidence="3">
    <location>
        <begin position="249"/>
        <end position="347"/>
    </location>
</feature>
<dbReference type="Pfam" id="PF12833">
    <property type="entry name" value="HTH_18"/>
    <property type="match status" value="1"/>
</dbReference>
<evidence type="ECO:0000256" key="1">
    <source>
        <dbReference type="ARBA" id="ARBA00023015"/>
    </source>
</evidence>
<dbReference type="InterPro" id="IPR052158">
    <property type="entry name" value="INH-QAR"/>
</dbReference>
<dbReference type="AlphaFoldDB" id="A0A1S2NDE2"/>
<sequence length="357" mass="39494">MKTGFCRWLRRQWRMTSTPPPATDAIAERTRTVDIVVYPGFKAVEAIGPMSVFEYANLHLARRQRPPGYDVRIASYRLGPVPSDTLMSLEATKVLNTLSLPHSAIVVGARHIEAALADGAAIVDWVAAACPRIERLASLCSGAFFLAAAGVLDGKRATTHWSVAERLQAFHPAIAVEADAIFIRDGKLWTSAGVTAGMDLALALVEEDFGRDLALEVATEMVVYLKRPGGQSQFSSYLKSERTARPNIRELQNWILHNLHERFTTAQLAAKAMMSERHFARVFQQEVGLSAQEFIEASRFERATHLLADIALPLKTVAARACFSDEAHMRRVFMKKLGITPKLYRERFATTGLDSAA</sequence>
<dbReference type="SMART" id="SM00342">
    <property type="entry name" value="HTH_ARAC"/>
    <property type="match status" value="1"/>
</dbReference>
<dbReference type="SUPFAM" id="SSF52317">
    <property type="entry name" value="Class I glutamine amidotransferase-like"/>
    <property type="match status" value="1"/>
</dbReference>
<dbReference type="SUPFAM" id="SSF46689">
    <property type="entry name" value="Homeodomain-like"/>
    <property type="match status" value="2"/>
</dbReference>
<dbReference type="Gene3D" id="3.40.50.880">
    <property type="match status" value="1"/>
</dbReference>
<dbReference type="CDD" id="cd03137">
    <property type="entry name" value="GATase1_AraC_1"/>
    <property type="match status" value="1"/>
</dbReference>
<dbReference type="Gene3D" id="1.10.10.60">
    <property type="entry name" value="Homeodomain-like"/>
    <property type="match status" value="1"/>
</dbReference>
<dbReference type="GO" id="GO:0003700">
    <property type="term" value="F:DNA-binding transcription factor activity"/>
    <property type="evidence" value="ECO:0007669"/>
    <property type="project" value="InterPro"/>
</dbReference>
<organism evidence="4 5">
    <name type="scientific">Massilia timonae</name>
    <dbReference type="NCBI Taxonomy" id="47229"/>
    <lineage>
        <taxon>Bacteria</taxon>
        <taxon>Pseudomonadati</taxon>
        <taxon>Pseudomonadota</taxon>
        <taxon>Betaproteobacteria</taxon>
        <taxon>Burkholderiales</taxon>
        <taxon>Oxalobacteraceae</taxon>
        <taxon>Telluria group</taxon>
        <taxon>Massilia</taxon>
    </lineage>
</organism>
<evidence type="ECO:0000256" key="2">
    <source>
        <dbReference type="ARBA" id="ARBA00023163"/>
    </source>
</evidence>
<dbReference type="EMBL" id="JRYB01000001">
    <property type="protein sequence ID" value="OIJ43055.1"/>
    <property type="molecule type" value="Genomic_DNA"/>
</dbReference>
<reference evidence="4 5" key="1">
    <citation type="submission" date="2014-10" db="EMBL/GenBank/DDBJ databases">
        <authorList>
            <person name="Seo M.-J."/>
            <person name="Seok Y.J."/>
            <person name="Cha I.-T."/>
        </authorList>
    </citation>
    <scope>NUCLEOTIDE SEQUENCE [LARGE SCALE GENOMIC DNA]</scope>
    <source>
        <strain evidence="4 5">NEU</strain>
    </source>
</reference>
<keyword evidence="2" id="KW-0804">Transcription</keyword>
<comment type="caution">
    <text evidence="4">The sequence shown here is derived from an EMBL/GenBank/DDBJ whole genome shotgun (WGS) entry which is preliminary data.</text>
</comment>
<dbReference type="PANTHER" id="PTHR43130">
    <property type="entry name" value="ARAC-FAMILY TRANSCRIPTIONAL REGULATOR"/>
    <property type="match status" value="1"/>
</dbReference>
<proteinExistence type="predicted"/>
<name>A0A1S2NDE2_9BURK</name>